<organism evidence="4 5">
    <name type="scientific">Acrodontium crateriforme</name>
    <dbReference type="NCBI Taxonomy" id="150365"/>
    <lineage>
        <taxon>Eukaryota</taxon>
        <taxon>Fungi</taxon>
        <taxon>Dikarya</taxon>
        <taxon>Ascomycota</taxon>
        <taxon>Pezizomycotina</taxon>
        <taxon>Dothideomycetes</taxon>
        <taxon>Dothideomycetidae</taxon>
        <taxon>Mycosphaerellales</taxon>
        <taxon>Teratosphaeriaceae</taxon>
        <taxon>Acrodontium</taxon>
    </lineage>
</organism>
<dbReference type="SUPFAM" id="SSF57701">
    <property type="entry name" value="Zn2/Cys6 DNA-binding domain"/>
    <property type="match status" value="1"/>
</dbReference>
<evidence type="ECO:0000259" key="3">
    <source>
        <dbReference type="PROSITE" id="PS50048"/>
    </source>
</evidence>
<dbReference type="PANTHER" id="PTHR47785">
    <property type="entry name" value="ZN(II)2CYS6 TRANSCRIPTION FACTOR (EUROFUNG)-RELATED-RELATED"/>
    <property type="match status" value="1"/>
</dbReference>
<protein>
    <recommendedName>
        <fullName evidence="3">Zn(2)-C6 fungal-type domain-containing protein</fullName>
    </recommendedName>
</protein>
<gene>
    <name evidence="4" type="ORF">R9X50_00261300</name>
</gene>
<evidence type="ECO:0000256" key="2">
    <source>
        <dbReference type="SAM" id="MobiDB-lite"/>
    </source>
</evidence>
<dbReference type="PANTHER" id="PTHR47785:SF5">
    <property type="entry name" value="ZN(II)2CYS6 TRANSCRIPTION FACTOR (EUROFUNG)"/>
    <property type="match status" value="1"/>
</dbReference>
<dbReference type="CDD" id="cd12148">
    <property type="entry name" value="fungal_TF_MHR"/>
    <property type="match status" value="1"/>
</dbReference>
<dbReference type="PROSITE" id="PS00463">
    <property type="entry name" value="ZN2_CY6_FUNGAL_1"/>
    <property type="match status" value="1"/>
</dbReference>
<dbReference type="EMBL" id="CP138582">
    <property type="protein sequence ID" value="WPG99794.1"/>
    <property type="molecule type" value="Genomic_DNA"/>
</dbReference>
<accession>A0AAQ3M2S8</accession>
<dbReference type="Pfam" id="PF00172">
    <property type="entry name" value="Zn_clus"/>
    <property type="match status" value="1"/>
</dbReference>
<evidence type="ECO:0000256" key="1">
    <source>
        <dbReference type="ARBA" id="ARBA00023242"/>
    </source>
</evidence>
<dbReference type="InterPro" id="IPR053181">
    <property type="entry name" value="EcdB-like_regulator"/>
</dbReference>
<dbReference type="InterPro" id="IPR036864">
    <property type="entry name" value="Zn2-C6_fun-type_DNA-bd_sf"/>
</dbReference>
<feature type="region of interest" description="Disordered" evidence="2">
    <location>
        <begin position="1"/>
        <end position="47"/>
    </location>
</feature>
<dbReference type="AlphaFoldDB" id="A0AAQ3M2S8"/>
<reference evidence="4 5" key="1">
    <citation type="submission" date="2023-11" db="EMBL/GenBank/DDBJ databases">
        <title>An acidophilic fungus is an integral part of prey digestion in a carnivorous sundew plant.</title>
        <authorList>
            <person name="Tsai I.J."/>
        </authorList>
    </citation>
    <scope>NUCLEOTIDE SEQUENCE [LARGE SCALE GENOMIC DNA]</scope>
    <source>
        <strain evidence="4">169a</strain>
    </source>
</reference>
<proteinExistence type="predicted"/>
<evidence type="ECO:0000313" key="5">
    <source>
        <dbReference type="Proteomes" id="UP001303373"/>
    </source>
</evidence>
<dbReference type="InterPro" id="IPR001138">
    <property type="entry name" value="Zn2Cys6_DnaBD"/>
</dbReference>
<dbReference type="Proteomes" id="UP001303373">
    <property type="component" value="Chromosome 3"/>
</dbReference>
<sequence>MATMLPPSRMAFDTSGPAASSPSDTEAPRKRPRTDANNGDRSGVPRRKTACHTCRMRKVKCDAVRPVCSLCKSNGSDCEYDNPPGEKLTLELAAQSLHEKLDQLQRGIDTLTGGTGRFSGDLTGSVYSSIEGAHPHHEQHPIPAVAEPARDFLQIPEHRSSADSVLLWEIFENRYPRNALIGSLFKSEIQGVDELLLNETDVFNPRKGLKPPDEERIPQLVDSFLQNVHTKNPILDVESLVKHARLSATDGLGWDAKSCLVLLACALGSLARPFEAVAAVDSEHAPLDSDRVRILQSGESYFVWACRRLGGLKHTILGAQCYFFAGVYLMYTLRPLLSWQYFNQSSVLYQLHMKSFYGLSADDRSISSQSAARSASVSNKQRRLEQSLYWSCFKSESEFRVELPLPQSEIASYENPQMFPLPPSPIGAERDSGQVTPGRNVATQSSAKIANVISVLQQDEGKSREEMELRRHTKELCKEEESWYYYLTEIALRRIGNRILNSFFRQEPSTWLDIKPLLSIAYELDAQVSSWSANLPPKMKQWESNYIIRAPMKESVSDGKHDHVSTELSWAIDNRLLEVRSWLYQPFLYYLIHGGATNGYDMHTPRSCYPYDPSLDINDALRSPNAESNVNFASVLHHLISSGIDCNIKILDVRSLSHRHHGLWFDLRSLVCAGLILLGVVRSGHEAYIPGGVQVLWGDTGFCEANKDGRIGGKIGHALDALKYWSVEASDLTGHWEVLAEVTKSVQEWWLRRAHE</sequence>
<keyword evidence="5" id="KW-1185">Reference proteome</keyword>
<evidence type="ECO:0000313" key="4">
    <source>
        <dbReference type="EMBL" id="WPG99794.1"/>
    </source>
</evidence>
<dbReference type="SMART" id="SM00066">
    <property type="entry name" value="GAL4"/>
    <property type="match status" value="1"/>
</dbReference>
<keyword evidence="1" id="KW-0539">Nucleus</keyword>
<name>A0AAQ3M2S8_9PEZI</name>
<dbReference type="Gene3D" id="4.10.240.10">
    <property type="entry name" value="Zn(2)-C6 fungal-type DNA-binding domain"/>
    <property type="match status" value="1"/>
</dbReference>
<dbReference type="GO" id="GO:0008270">
    <property type="term" value="F:zinc ion binding"/>
    <property type="evidence" value="ECO:0007669"/>
    <property type="project" value="InterPro"/>
</dbReference>
<dbReference type="GO" id="GO:0000981">
    <property type="term" value="F:DNA-binding transcription factor activity, RNA polymerase II-specific"/>
    <property type="evidence" value="ECO:0007669"/>
    <property type="project" value="InterPro"/>
</dbReference>
<dbReference type="PROSITE" id="PS50048">
    <property type="entry name" value="ZN2_CY6_FUNGAL_2"/>
    <property type="match status" value="1"/>
</dbReference>
<feature type="domain" description="Zn(2)-C6 fungal-type" evidence="3">
    <location>
        <begin position="50"/>
        <end position="80"/>
    </location>
</feature>
<dbReference type="CDD" id="cd00067">
    <property type="entry name" value="GAL4"/>
    <property type="match status" value="1"/>
</dbReference>